<dbReference type="SUPFAM" id="SSF56601">
    <property type="entry name" value="beta-lactamase/transpeptidase-like"/>
    <property type="match status" value="1"/>
</dbReference>
<dbReference type="GO" id="GO:0016787">
    <property type="term" value="F:hydrolase activity"/>
    <property type="evidence" value="ECO:0007669"/>
    <property type="project" value="UniProtKB-KW"/>
</dbReference>
<dbReference type="InterPro" id="IPR001466">
    <property type="entry name" value="Beta-lactam-related"/>
</dbReference>
<evidence type="ECO:0000259" key="6">
    <source>
        <dbReference type="Pfam" id="PF00144"/>
    </source>
</evidence>
<evidence type="ECO:0000256" key="5">
    <source>
        <dbReference type="RuleBase" id="RU361140"/>
    </source>
</evidence>
<evidence type="ECO:0000256" key="1">
    <source>
        <dbReference type="ARBA" id="ARBA00007840"/>
    </source>
</evidence>
<evidence type="ECO:0000313" key="8">
    <source>
        <dbReference type="Proteomes" id="UP001174209"/>
    </source>
</evidence>
<dbReference type="PROSITE" id="PS00336">
    <property type="entry name" value="BETA_LACTAMASE_C"/>
    <property type="match status" value="1"/>
</dbReference>
<dbReference type="InterPro" id="IPR001586">
    <property type="entry name" value="Beta-lactam_class-C_AS"/>
</dbReference>
<comment type="similarity">
    <text evidence="1 5">Belongs to the class-C beta-lactamase family.</text>
</comment>
<dbReference type="InterPro" id="IPR012338">
    <property type="entry name" value="Beta-lactam/transpept-like"/>
</dbReference>
<name>A0ABT8JXY0_9MICC</name>
<organism evidence="7 8">
    <name type="scientific">Arthrobacter burdickii</name>
    <dbReference type="NCBI Taxonomy" id="3035920"/>
    <lineage>
        <taxon>Bacteria</taxon>
        <taxon>Bacillati</taxon>
        <taxon>Actinomycetota</taxon>
        <taxon>Actinomycetes</taxon>
        <taxon>Micrococcales</taxon>
        <taxon>Micrococcaceae</taxon>
        <taxon>Arthrobacter</taxon>
    </lineage>
</organism>
<keyword evidence="3 5" id="KW-0046">Antibiotic resistance</keyword>
<evidence type="ECO:0000313" key="7">
    <source>
        <dbReference type="EMBL" id="MDN4610020.1"/>
    </source>
</evidence>
<evidence type="ECO:0000256" key="2">
    <source>
        <dbReference type="ARBA" id="ARBA00022801"/>
    </source>
</evidence>
<dbReference type="RefSeq" id="WP_301224886.1">
    <property type="nucleotide sequence ID" value="NZ_JAROCG010000001.1"/>
</dbReference>
<comment type="similarity">
    <text evidence="4">Belongs to the beta-lactamase family.</text>
</comment>
<comment type="catalytic activity">
    <reaction evidence="5">
        <text>a beta-lactam + H2O = a substituted beta-amino acid</text>
        <dbReference type="Rhea" id="RHEA:20401"/>
        <dbReference type="ChEBI" id="CHEBI:15377"/>
        <dbReference type="ChEBI" id="CHEBI:35627"/>
        <dbReference type="ChEBI" id="CHEBI:140347"/>
        <dbReference type="EC" id="3.5.2.6"/>
    </reaction>
</comment>
<accession>A0ABT8JXY0</accession>
<dbReference type="Pfam" id="PF00144">
    <property type="entry name" value="Beta-lactamase"/>
    <property type="match status" value="1"/>
</dbReference>
<dbReference type="PANTHER" id="PTHR22935:SF95">
    <property type="entry name" value="BETA-LACTAMASE-LIKE 1-RELATED"/>
    <property type="match status" value="1"/>
</dbReference>
<protein>
    <recommendedName>
        <fullName evidence="5">Beta-lactamase</fullName>
        <ecNumber evidence="5">3.5.2.6</ecNumber>
    </recommendedName>
</protein>
<dbReference type="Proteomes" id="UP001174209">
    <property type="component" value="Unassembled WGS sequence"/>
</dbReference>
<evidence type="ECO:0000256" key="3">
    <source>
        <dbReference type="ARBA" id="ARBA00023251"/>
    </source>
</evidence>
<dbReference type="InterPro" id="IPR051478">
    <property type="entry name" value="Beta-lactamase-like_AB/R"/>
</dbReference>
<keyword evidence="8" id="KW-1185">Reference proteome</keyword>
<sequence>MGNEWIGSAELVRAAARAFGSPAAVTAVAVVAPRGEMVATAGCDDQSSFEIGSISKVLTGMLYRDVTERGLISQTTVLRELLPLEGHGEVGSVSLSSLAVHRSGLPRLPPGMHPLRRTLKLWSYGENPYGDSLTELLDQTRNLRLGAPRPRYSNLGFQLLGHAVAEAAGSSYEQLLQDVLGNGFRTPIRAEDIGPTDLTGVSRFGRPQAAWVGEAVAPAGGVRASISIMRGFLRSVLDGTAQGLSALDPVSDFTPRVRIGAGWIALKHEGRMITWHNGSTGGFSSWIGLDRDAGTGVVVLAARHGSVDRQGFKLLTEFTTLRTVPPPPRTLNGGPAV</sequence>
<gene>
    <name evidence="7" type="ORF">P5G52_03985</name>
</gene>
<dbReference type="EC" id="3.5.2.6" evidence="5"/>
<feature type="domain" description="Beta-lactamase-related" evidence="6">
    <location>
        <begin position="24"/>
        <end position="308"/>
    </location>
</feature>
<keyword evidence="2 5" id="KW-0378">Hydrolase</keyword>
<reference evidence="7" key="1">
    <citation type="submission" date="2023-06" db="EMBL/GenBank/DDBJ databases">
        <title>MT1 and MT2 Draft Genomes of Novel Species.</title>
        <authorList>
            <person name="Venkateswaran K."/>
        </authorList>
    </citation>
    <scope>NUCLEOTIDE SEQUENCE</scope>
    <source>
        <strain evidence="7">IIF3SC-B10</strain>
    </source>
</reference>
<proteinExistence type="inferred from homology"/>
<dbReference type="Gene3D" id="3.40.710.10">
    <property type="entry name" value="DD-peptidase/beta-lactamase superfamily"/>
    <property type="match status" value="1"/>
</dbReference>
<dbReference type="EMBL" id="JAROCG010000001">
    <property type="protein sequence ID" value="MDN4610020.1"/>
    <property type="molecule type" value="Genomic_DNA"/>
</dbReference>
<dbReference type="PANTHER" id="PTHR22935">
    <property type="entry name" value="PENICILLIN-BINDING PROTEIN"/>
    <property type="match status" value="1"/>
</dbReference>
<comment type="caution">
    <text evidence="7">The sequence shown here is derived from an EMBL/GenBank/DDBJ whole genome shotgun (WGS) entry which is preliminary data.</text>
</comment>
<evidence type="ECO:0000256" key="4">
    <source>
        <dbReference type="ARBA" id="ARBA00038473"/>
    </source>
</evidence>